<protein>
    <submittedName>
        <fullName evidence="6">LysR family transcriptional regulator</fullName>
    </submittedName>
</protein>
<keyword evidence="7" id="KW-1185">Reference proteome</keyword>
<organism evidence="6 7">
    <name type="scientific">Idiomarina xiamenensis 10-D-4</name>
    <dbReference type="NCBI Taxonomy" id="740709"/>
    <lineage>
        <taxon>Bacteria</taxon>
        <taxon>Pseudomonadati</taxon>
        <taxon>Pseudomonadota</taxon>
        <taxon>Gammaproteobacteria</taxon>
        <taxon>Alteromonadales</taxon>
        <taxon>Idiomarinaceae</taxon>
        <taxon>Idiomarina</taxon>
    </lineage>
</organism>
<evidence type="ECO:0000256" key="1">
    <source>
        <dbReference type="ARBA" id="ARBA00009437"/>
    </source>
</evidence>
<keyword evidence="3" id="KW-0238">DNA-binding</keyword>
<name>K2KKU0_9GAMM</name>
<dbReference type="EMBL" id="AMRG01000048">
    <property type="protein sequence ID" value="EKE78035.1"/>
    <property type="molecule type" value="Genomic_DNA"/>
</dbReference>
<reference evidence="6 7" key="1">
    <citation type="journal article" date="2012" name="J. Bacteriol.">
        <title>Genome Sequence of Idiomarina xiamenensis Type Strain 10-D-4.</title>
        <authorList>
            <person name="Lai Q."/>
            <person name="Wang L."/>
            <person name="Wang W."/>
            <person name="Shao Z."/>
        </authorList>
    </citation>
    <scope>NUCLEOTIDE SEQUENCE [LARGE SCALE GENOMIC DNA]</scope>
    <source>
        <strain evidence="6 7">10-D-4</strain>
    </source>
</reference>
<evidence type="ECO:0000313" key="6">
    <source>
        <dbReference type="EMBL" id="EKE78035.1"/>
    </source>
</evidence>
<feature type="domain" description="HTH lysR-type" evidence="5">
    <location>
        <begin position="2"/>
        <end position="59"/>
    </location>
</feature>
<dbReference type="InterPro" id="IPR036390">
    <property type="entry name" value="WH_DNA-bd_sf"/>
</dbReference>
<sequence length="312" mass="34448">MFDITNMALFARVVKCGSFSEAARQLGMPKSTLSRRINELEQQQGVRLLHRTTRQLKLTDVGRAFLVHCQTIADAAQAAQRVTQQVQEVPRGRVRVSCPHAISQSLLTDLIPLFLLQYPQVELDLVVTNSPVDLLRDNIDIALRVRPSIEDSSLIARALGSSPSVLVAAPSFIQKSLQNRRKSAFSHPAELVDLASLSLHFSSGRYQLQLQHQQTAEQLSIAIQPRVITDDMGVLRASAVAGLGMVSLPTYLVNDDINAGRLQPLLPEWRLPLGVMHLVYPYRRGLLPAIRALVDFLVAELPTQGGLYGLVD</sequence>
<dbReference type="eggNOG" id="COG0583">
    <property type="taxonomic scope" value="Bacteria"/>
</dbReference>
<dbReference type="SUPFAM" id="SSF53850">
    <property type="entry name" value="Periplasmic binding protein-like II"/>
    <property type="match status" value="1"/>
</dbReference>
<dbReference type="Proteomes" id="UP000014115">
    <property type="component" value="Unassembled WGS sequence"/>
</dbReference>
<dbReference type="InterPro" id="IPR000847">
    <property type="entry name" value="LysR_HTH_N"/>
</dbReference>
<dbReference type="PROSITE" id="PS50931">
    <property type="entry name" value="HTH_LYSR"/>
    <property type="match status" value="1"/>
</dbReference>
<accession>K2KKU0</accession>
<evidence type="ECO:0000259" key="5">
    <source>
        <dbReference type="PROSITE" id="PS50931"/>
    </source>
</evidence>
<keyword evidence="2" id="KW-0805">Transcription regulation</keyword>
<dbReference type="InterPro" id="IPR005119">
    <property type="entry name" value="LysR_subst-bd"/>
</dbReference>
<dbReference type="PANTHER" id="PTHR30537:SF31">
    <property type="entry name" value="TRANSCRIPTIONAL REGULATOR, LYSR FAMILY"/>
    <property type="match status" value="1"/>
</dbReference>
<dbReference type="GO" id="GO:0006351">
    <property type="term" value="P:DNA-templated transcription"/>
    <property type="evidence" value="ECO:0007669"/>
    <property type="project" value="TreeGrafter"/>
</dbReference>
<evidence type="ECO:0000256" key="4">
    <source>
        <dbReference type="ARBA" id="ARBA00023163"/>
    </source>
</evidence>
<dbReference type="Pfam" id="PF03466">
    <property type="entry name" value="LysR_substrate"/>
    <property type="match status" value="1"/>
</dbReference>
<dbReference type="SUPFAM" id="SSF46785">
    <property type="entry name" value="Winged helix' DNA-binding domain"/>
    <property type="match status" value="1"/>
</dbReference>
<proteinExistence type="inferred from homology"/>
<dbReference type="PATRIC" id="fig|740709.3.peg.2687"/>
<dbReference type="Gene3D" id="1.10.10.10">
    <property type="entry name" value="Winged helix-like DNA-binding domain superfamily/Winged helix DNA-binding domain"/>
    <property type="match status" value="1"/>
</dbReference>
<comment type="caution">
    <text evidence="6">The sequence shown here is derived from an EMBL/GenBank/DDBJ whole genome shotgun (WGS) entry which is preliminary data.</text>
</comment>
<dbReference type="GO" id="GO:0003700">
    <property type="term" value="F:DNA-binding transcription factor activity"/>
    <property type="evidence" value="ECO:0007669"/>
    <property type="project" value="InterPro"/>
</dbReference>
<dbReference type="InterPro" id="IPR036388">
    <property type="entry name" value="WH-like_DNA-bd_sf"/>
</dbReference>
<gene>
    <name evidence="6" type="ORF">A10D4_13436</name>
</gene>
<evidence type="ECO:0000313" key="7">
    <source>
        <dbReference type="Proteomes" id="UP000014115"/>
    </source>
</evidence>
<keyword evidence="4" id="KW-0804">Transcription</keyword>
<dbReference type="GO" id="GO:0043565">
    <property type="term" value="F:sequence-specific DNA binding"/>
    <property type="evidence" value="ECO:0007669"/>
    <property type="project" value="TreeGrafter"/>
</dbReference>
<dbReference type="Gene3D" id="3.40.190.290">
    <property type="match status" value="1"/>
</dbReference>
<evidence type="ECO:0000256" key="3">
    <source>
        <dbReference type="ARBA" id="ARBA00023125"/>
    </source>
</evidence>
<dbReference type="STRING" id="740709.A10D4_13436"/>
<dbReference type="PANTHER" id="PTHR30537">
    <property type="entry name" value="HTH-TYPE TRANSCRIPTIONAL REGULATOR"/>
    <property type="match status" value="1"/>
</dbReference>
<evidence type="ECO:0000256" key="2">
    <source>
        <dbReference type="ARBA" id="ARBA00023015"/>
    </source>
</evidence>
<comment type="similarity">
    <text evidence="1">Belongs to the LysR transcriptional regulatory family.</text>
</comment>
<dbReference type="FunFam" id="1.10.10.10:FF:000001">
    <property type="entry name" value="LysR family transcriptional regulator"/>
    <property type="match status" value="1"/>
</dbReference>
<dbReference type="AlphaFoldDB" id="K2KKU0"/>
<dbReference type="Pfam" id="PF00126">
    <property type="entry name" value="HTH_1"/>
    <property type="match status" value="1"/>
</dbReference>
<dbReference type="InterPro" id="IPR058163">
    <property type="entry name" value="LysR-type_TF_proteobact-type"/>
</dbReference>